<gene>
    <name evidence="2" type="ORF">OKIOD_LOCUS9510</name>
</gene>
<keyword evidence="3" id="KW-1185">Reference proteome</keyword>
<evidence type="ECO:0000313" key="2">
    <source>
        <dbReference type="EMBL" id="CAG5103376.1"/>
    </source>
</evidence>
<proteinExistence type="predicted"/>
<name>A0ABN7SPM7_OIKDI</name>
<feature type="region of interest" description="Disordered" evidence="1">
    <location>
        <begin position="230"/>
        <end position="258"/>
    </location>
</feature>
<accession>A0ABN7SPM7</accession>
<sequence>MKIFSILQFALALAGKARNNKELIADASGKLTKLNQRTQKIYVDYLADWPRADNYIHKLHKMQKALAEFLEKCGYDPISITKFEEDWNVDLNGDNIIGKGRRRRRRRDEDYDSTSGSGDEGFREAVEVLSDYWDDFFDESESVRRNLGSDFDFLFGNDVGGIQRSFAEHAGNKIKKLFNGYKKFTAVYLSKCKKIENVSQRVDNTVKRLNGAVRRYEDWLTEEAIKKEKKQKEAATQAKKKAKKSKKSIKRQLKLSNF</sequence>
<dbReference type="Proteomes" id="UP001158576">
    <property type="component" value="Chromosome 1"/>
</dbReference>
<protein>
    <submittedName>
        <fullName evidence="2">Oidioi.mRNA.OKI2018_I69.chr1.g745.t1.cds</fullName>
    </submittedName>
</protein>
<reference evidence="2 3" key="1">
    <citation type="submission" date="2021-04" db="EMBL/GenBank/DDBJ databases">
        <authorList>
            <person name="Bliznina A."/>
        </authorList>
    </citation>
    <scope>NUCLEOTIDE SEQUENCE [LARGE SCALE GENOMIC DNA]</scope>
</reference>
<evidence type="ECO:0000313" key="3">
    <source>
        <dbReference type="Proteomes" id="UP001158576"/>
    </source>
</evidence>
<evidence type="ECO:0000256" key="1">
    <source>
        <dbReference type="SAM" id="MobiDB-lite"/>
    </source>
</evidence>
<feature type="compositionally biased region" description="Basic residues" evidence="1">
    <location>
        <begin position="238"/>
        <end position="258"/>
    </location>
</feature>
<dbReference type="EMBL" id="OU015566">
    <property type="protein sequence ID" value="CAG5103376.1"/>
    <property type="molecule type" value="Genomic_DNA"/>
</dbReference>
<organism evidence="2 3">
    <name type="scientific">Oikopleura dioica</name>
    <name type="common">Tunicate</name>
    <dbReference type="NCBI Taxonomy" id="34765"/>
    <lineage>
        <taxon>Eukaryota</taxon>
        <taxon>Metazoa</taxon>
        <taxon>Chordata</taxon>
        <taxon>Tunicata</taxon>
        <taxon>Appendicularia</taxon>
        <taxon>Copelata</taxon>
        <taxon>Oikopleuridae</taxon>
        <taxon>Oikopleura</taxon>
    </lineage>
</organism>